<dbReference type="Gene3D" id="3.60.110.10">
    <property type="entry name" value="Carbon-nitrogen hydrolase"/>
    <property type="match status" value="1"/>
</dbReference>
<dbReference type="InterPro" id="IPR003010">
    <property type="entry name" value="C-N_Hydrolase"/>
</dbReference>
<comment type="caution">
    <text evidence="3">The sequence shown here is derived from an EMBL/GenBank/DDBJ whole genome shotgun (WGS) entry which is preliminary data.</text>
</comment>
<accession>A0A3L7A8T3</accession>
<reference evidence="3 4" key="1">
    <citation type="submission" date="2018-10" db="EMBL/GenBank/DDBJ databases">
        <authorList>
            <person name="Li J."/>
        </authorList>
    </citation>
    <scope>NUCLEOTIDE SEQUENCE [LARGE SCALE GENOMIC DNA]</scope>
    <source>
        <strain evidence="3 4">IF 016277</strain>
    </source>
</reference>
<dbReference type="PROSITE" id="PS50263">
    <property type="entry name" value="CN_HYDROLASE"/>
    <property type="match status" value="1"/>
</dbReference>
<protein>
    <submittedName>
        <fullName evidence="3">Carbon-nitrogen hydrolase family protein</fullName>
    </submittedName>
</protein>
<dbReference type="GO" id="GO:0016787">
    <property type="term" value="F:hydrolase activity"/>
    <property type="evidence" value="ECO:0007669"/>
    <property type="project" value="UniProtKB-KW"/>
</dbReference>
<dbReference type="InterPro" id="IPR001110">
    <property type="entry name" value="UPF0012_CS"/>
</dbReference>
<name>A0A3L7A8T3_9MICO</name>
<keyword evidence="3" id="KW-0378">Hydrolase</keyword>
<dbReference type="PANTHER" id="PTHR23088">
    <property type="entry name" value="NITRILASE-RELATED"/>
    <property type="match status" value="1"/>
</dbReference>
<evidence type="ECO:0000259" key="2">
    <source>
        <dbReference type="PROSITE" id="PS50263"/>
    </source>
</evidence>
<dbReference type="AlphaFoldDB" id="A0A3L7A8T3"/>
<sequence length="278" mass="30168">MTVETKSSSIVRVAVGQFAPDQQPDRNHGEISRLARAARDRGAELIVFPEYSAWFETPFSPATHENAESLEGPFVQRVAATAREIGIWIVFGLLETVGTDHVSNTLVALDPSGRIQARYRKRHLYDAFGTRESDWIAPGDTAVPDELFRIGGLTFGMQTCYDLRFPESSRVLVDAGADVILVPSQWVPGSNKDHHWATLSAARAIENTAYLVAADQSAPGGIGASVIYDPAGLVLASLGAETGLALADVDPARIESVRETNPALSLRRYRVIPRATSR</sequence>
<dbReference type="Pfam" id="PF00795">
    <property type="entry name" value="CN_hydrolase"/>
    <property type="match status" value="1"/>
</dbReference>
<dbReference type="SUPFAM" id="SSF56317">
    <property type="entry name" value="Carbon-nitrogen hydrolase"/>
    <property type="match status" value="1"/>
</dbReference>
<evidence type="ECO:0000256" key="1">
    <source>
        <dbReference type="ARBA" id="ARBA00010613"/>
    </source>
</evidence>
<dbReference type="PANTHER" id="PTHR23088:SF27">
    <property type="entry name" value="DEAMINATED GLUTATHIONE AMIDASE"/>
    <property type="match status" value="1"/>
</dbReference>
<dbReference type="EMBL" id="RCUX01000004">
    <property type="protein sequence ID" value="RLP76474.1"/>
    <property type="molecule type" value="Genomic_DNA"/>
</dbReference>
<gene>
    <name evidence="3" type="ORF">D9V32_06360</name>
</gene>
<keyword evidence="4" id="KW-1185">Reference proteome</keyword>
<dbReference type="Proteomes" id="UP000272503">
    <property type="component" value="Unassembled WGS sequence"/>
</dbReference>
<dbReference type="InterPro" id="IPR036526">
    <property type="entry name" value="C-N_Hydrolase_sf"/>
</dbReference>
<dbReference type="RefSeq" id="WP_121648054.1">
    <property type="nucleotide sequence ID" value="NZ_RCUX01000004.1"/>
</dbReference>
<evidence type="ECO:0000313" key="3">
    <source>
        <dbReference type="EMBL" id="RLP76474.1"/>
    </source>
</evidence>
<proteinExistence type="inferred from homology"/>
<dbReference type="OrthoDB" id="9811121at2"/>
<feature type="domain" description="CN hydrolase" evidence="2">
    <location>
        <begin position="11"/>
        <end position="251"/>
    </location>
</feature>
<dbReference type="CDD" id="cd07581">
    <property type="entry name" value="nitrilase_3"/>
    <property type="match status" value="1"/>
</dbReference>
<evidence type="ECO:0000313" key="4">
    <source>
        <dbReference type="Proteomes" id="UP000272503"/>
    </source>
</evidence>
<dbReference type="PROSITE" id="PS01227">
    <property type="entry name" value="UPF0012"/>
    <property type="match status" value="1"/>
</dbReference>
<organism evidence="3 4">
    <name type="scientific">Mycetocola tolaasinivorans</name>
    <dbReference type="NCBI Taxonomy" id="76635"/>
    <lineage>
        <taxon>Bacteria</taxon>
        <taxon>Bacillati</taxon>
        <taxon>Actinomycetota</taxon>
        <taxon>Actinomycetes</taxon>
        <taxon>Micrococcales</taxon>
        <taxon>Microbacteriaceae</taxon>
        <taxon>Mycetocola</taxon>
    </lineage>
</organism>
<comment type="similarity">
    <text evidence="1">Belongs to the carbon-nitrogen hydrolase superfamily. NIT1/NIT2 family.</text>
</comment>